<gene>
    <name evidence="2" type="ORF">KCX74_11345</name>
</gene>
<evidence type="ECO:0000313" key="2">
    <source>
        <dbReference type="EMBL" id="MBR7796633.1"/>
    </source>
</evidence>
<evidence type="ECO:0000256" key="1">
    <source>
        <dbReference type="SAM" id="Phobius"/>
    </source>
</evidence>
<feature type="transmembrane region" description="Helical" evidence="1">
    <location>
        <begin position="111"/>
        <end position="130"/>
    </location>
</feature>
<keyword evidence="1" id="KW-0472">Membrane</keyword>
<keyword evidence="1" id="KW-1133">Transmembrane helix</keyword>
<dbReference type="InterPro" id="IPR009574">
    <property type="entry name" value="DUF1189"/>
</dbReference>
<sequence length="161" mass="18770">MIFLNAFLHSIKLPRKKAIFQLNRIGMDITIIYMFILLLLISIPSLIDRITNSSSHSADLSFIFLIIYFFIFYYLPMAIIVFILLSAIAYIGTNLAKIMGRKLKFSIIWKMTAFTTTVPFFLYALIALTTPISDHYLWFFCVYSLVLLIMIISVYPKRRTK</sequence>
<feature type="transmembrane region" description="Helical" evidence="1">
    <location>
        <begin position="136"/>
        <end position="155"/>
    </location>
</feature>
<dbReference type="Pfam" id="PF06691">
    <property type="entry name" value="DUF1189"/>
    <property type="match status" value="1"/>
</dbReference>
<keyword evidence="3" id="KW-1185">Reference proteome</keyword>
<proteinExistence type="predicted"/>
<feature type="transmembrane region" description="Helical" evidence="1">
    <location>
        <begin position="25"/>
        <end position="47"/>
    </location>
</feature>
<evidence type="ECO:0000313" key="3">
    <source>
        <dbReference type="Proteomes" id="UP000675284"/>
    </source>
</evidence>
<comment type="caution">
    <text evidence="2">The sequence shown here is derived from an EMBL/GenBank/DDBJ whole genome shotgun (WGS) entry which is preliminary data.</text>
</comment>
<feature type="transmembrane region" description="Helical" evidence="1">
    <location>
        <begin position="62"/>
        <end position="91"/>
    </location>
</feature>
<organism evidence="2 3">
    <name type="scientific">Virgibacillus salarius</name>
    <dbReference type="NCBI Taxonomy" id="447199"/>
    <lineage>
        <taxon>Bacteria</taxon>
        <taxon>Bacillati</taxon>
        <taxon>Bacillota</taxon>
        <taxon>Bacilli</taxon>
        <taxon>Bacillales</taxon>
        <taxon>Bacillaceae</taxon>
        <taxon>Virgibacillus</taxon>
    </lineage>
</organism>
<dbReference type="RefSeq" id="WP_166530443.1">
    <property type="nucleotide sequence ID" value="NZ_JAGSOT010000031.1"/>
</dbReference>
<dbReference type="EMBL" id="JAGSOT010000031">
    <property type="protein sequence ID" value="MBR7796633.1"/>
    <property type="molecule type" value="Genomic_DNA"/>
</dbReference>
<dbReference type="Proteomes" id="UP000675284">
    <property type="component" value="Unassembled WGS sequence"/>
</dbReference>
<accession>A0A941DYQ6</accession>
<protein>
    <submittedName>
        <fullName evidence="2">DUF1189 family protein</fullName>
    </submittedName>
</protein>
<reference evidence="2" key="1">
    <citation type="submission" date="2021-04" db="EMBL/GenBank/DDBJ databases">
        <title>Isolation and polyphasic classification of algal microorganism.</title>
        <authorList>
            <person name="Wang S."/>
        </authorList>
    </citation>
    <scope>NUCLEOTIDE SEQUENCE</scope>
    <source>
        <strain evidence="2">720a</strain>
    </source>
</reference>
<keyword evidence="1" id="KW-0812">Transmembrane</keyword>
<dbReference type="AlphaFoldDB" id="A0A941DYQ6"/>
<name>A0A941DYQ6_9BACI</name>